<evidence type="ECO:0000259" key="9">
    <source>
        <dbReference type="SMART" id="SM00977"/>
    </source>
</evidence>
<evidence type="ECO:0000256" key="8">
    <source>
        <dbReference type="HAMAP-Rule" id="MF_01161"/>
    </source>
</evidence>
<evidence type="ECO:0000256" key="1">
    <source>
        <dbReference type="ARBA" id="ARBA00004496"/>
    </source>
</evidence>
<comment type="domain">
    <text evidence="8">The N-terminal region contains the highly conserved SGGXDS motif, predicted to be a P-loop motif involved in ATP binding.</text>
</comment>
<dbReference type="PANTHER" id="PTHR43033:SF1">
    <property type="entry name" value="TRNA(ILE)-LYSIDINE SYNTHASE-RELATED"/>
    <property type="match status" value="1"/>
</dbReference>
<comment type="similarity">
    <text evidence="8">Belongs to the tRNA(Ile)-lysidine synthase family.</text>
</comment>
<dbReference type="InterPro" id="IPR015262">
    <property type="entry name" value="tRNA_Ile_lys_synt_subst-bd"/>
</dbReference>
<keyword evidence="2 8" id="KW-0963">Cytoplasm</keyword>
<keyword evidence="6 8" id="KW-0067">ATP-binding</keyword>
<dbReference type="GO" id="GO:0032267">
    <property type="term" value="F:tRNA(Ile)-lysidine synthase activity"/>
    <property type="evidence" value="ECO:0007669"/>
    <property type="project" value="UniProtKB-EC"/>
</dbReference>
<protein>
    <recommendedName>
        <fullName evidence="8">tRNA(Ile)-lysidine synthase</fullName>
        <ecNumber evidence="8">6.3.4.19</ecNumber>
    </recommendedName>
    <alternativeName>
        <fullName evidence="8">tRNA(Ile)-2-lysyl-cytidine synthase</fullName>
    </alternativeName>
    <alternativeName>
        <fullName evidence="8">tRNA(Ile)-lysidine synthetase</fullName>
    </alternativeName>
</protein>
<comment type="caution">
    <text evidence="10">The sequence shown here is derived from an EMBL/GenBank/DDBJ whole genome shotgun (WGS) entry which is preliminary data.</text>
</comment>
<feature type="domain" description="Lysidine-tRNA(Ile) synthetase C-terminal" evidence="9">
    <location>
        <begin position="365"/>
        <end position="437"/>
    </location>
</feature>
<dbReference type="NCBIfam" id="TIGR02432">
    <property type="entry name" value="lysidine_TilS_N"/>
    <property type="match status" value="1"/>
</dbReference>
<dbReference type="InterPro" id="IPR012094">
    <property type="entry name" value="tRNA_Ile_lys_synt"/>
</dbReference>
<evidence type="ECO:0000256" key="7">
    <source>
        <dbReference type="ARBA" id="ARBA00048539"/>
    </source>
</evidence>
<name>A0A831W5W5_9GAMM</name>
<reference evidence="10" key="1">
    <citation type="journal article" date="2020" name="mSystems">
        <title>Genome- and Community-Level Interaction Insights into Carbon Utilization and Element Cycling Functions of Hydrothermarchaeota in Hydrothermal Sediment.</title>
        <authorList>
            <person name="Zhou Z."/>
            <person name="Liu Y."/>
            <person name="Xu W."/>
            <person name="Pan J."/>
            <person name="Luo Z.H."/>
            <person name="Li M."/>
        </authorList>
    </citation>
    <scope>NUCLEOTIDE SEQUENCE [LARGE SCALE GENOMIC DNA]</scope>
    <source>
        <strain evidence="10">HyVt-443</strain>
    </source>
</reference>
<dbReference type="CDD" id="cd01992">
    <property type="entry name" value="TilS_N"/>
    <property type="match status" value="1"/>
</dbReference>
<evidence type="ECO:0000256" key="3">
    <source>
        <dbReference type="ARBA" id="ARBA00022598"/>
    </source>
</evidence>
<dbReference type="GO" id="GO:0005524">
    <property type="term" value="F:ATP binding"/>
    <property type="evidence" value="ECO:0007669"/>
    <property type="project" value="UniProtKB-UniRule"/>
</dbReference>
<gene>
    <name evidence="8 10" type="primary">tilS</name>
    <name evidence="10" type="ORF">ENI96_09880</name>
</gene>
<dbReference type="InterPro" id="IPR012795">
    <property type="entry name" value="tRNA_Ile_lys_synt_N"/>
</dbReference>
<evidence type="ECO:0000256" key="6">
    <source>
        <dbReference type="ARBA" id="ARBA00022840"/>
    </source>
</evidence>
<evidence type="ECO:0000313" key="10">
    <source>
        <dbReference type="EMBL" id="HEB96723.1"/>
    </source>
</evidence>
<dbReference type="Gene3D" id="3.40.50.620">
    <property type="entry name" value="HUPs"/>
    <property type="match status" value="1"/>
</dbReference>
<accession>A0A831W5W5</accession>
<dbReference type="SMART" id="SM00977">
    <property type="entry name" value="TilS_C"/>
    <property type="match status" value="1"/>
</dbReference>
<comment type="catalytic activity">
    <reaction evidence="7 8">
        <text>cytidine(34) in tRNA(Ile2) + L-lysine + ATP = lysidine(34) in tRNA(Ile2) + AMP + diphosphate + H(+)</text>
        <dbReference type="Rhea" id="RHEA:43744"/>
        <dbReference type="Rhea" id="RHEA-COMP:10625"/>
        <dbReference type="Rhea" id="RHEA-COMP:10670"/>
        <dbReference type="ChEBI" id="CHEBI:15378"/>
        <dbReference type="ChEBI" id="CHEBI:30616"/>
        <dbReference type="ChEBI" id="CHEBI:32551"/>
        <dbReference type="ChEBI" id="CHEBI:33019"/>
        <dbReference type="ChEBI" id="CHEBI:82748"/>
        <dbReference type="ChEBI" id="CHEBI:83665"/>
        <dbReference type="ChEBI" id="CHEBI:456215"/>
        <dbReference type="EC" id="6.3.4.19"/>
    </reaction>
</comment>
<dbReference type="AlphaFoldDB" id="A0A831W5W5"/>
<dbReference type="SUPFAM" id="SSF52402">
    <property type="entry name" value="Adenine nucleotide alpha hydrolases-like"/>
    <property type="match status" value="1"/>
</dbReference>
<dbReference type="Proteomes" id="UP000886251">
    <property type="component" value="Unassembled WGS sequence"/>
</dbReference>
<dbReference type="InterPro" id="IPR014729">
    <property type="entry name" value="Rossmann-like_a/b/a_fold"/>
</dbReference>
<evidence type="ECO:0000256" key="5">
    <source>
        <dbReference type="ARBA" id="ARBA00022741"/>
    </source>
</evidence>
<organism evidence="10">
    <name type="scientific">Sedimenticola thiotaurini</name>
    <dbReference type="NCBI Taxonomy" id="1543721"/>
    <lineage>
        <taxon>Bacteria</taxon>
        <taxon>Pseudomonadati</taxon>
        <taxon>Pseudomonadota</taxon>
        <taxon>Gammaproteobacteria</taxon>
        <taxon>Chromatiales</taxon>
        <taxon>Sedimenticolaceae</taxon>
        <taxon>Sedimenticola</taxon>
    </lineage>
</organism>
<dbReference type="InterPro" id="IPR012796">
    <property type="entry name" value="Lysidine-tRNA-synth_C"/>
</dbReference>
<dbReference type="Gene3D" id="1.20.59.20">
    <property type="match status" value="1"/>
</dbReference>
<dbReference type="InterPro" id="IPR011063">
    <property type="entry name" value="TilS/TtcA_N"/>
</dbReference>
<dbReference type="NCBIfam" id="TIGR02433">
    <property type="entry name" value="lysidine_TilS_C"/>
    <property type="match status" value="1"/>
</dbReference>
<dbReference type="Pfam" id="PF01171">
    <property type="entry name" value="ATP_bind_3"/>
    <property type="match status" value="1"/>
</dbReference>
<dbReference type="SUPFAM" id="SSF82829">
    <property type="entry name" value="MesJ substrate recognition domain-like"/>
    <property type="match status" value="1"/>
</dbReference>
<dbReference type="EC" id="6.3.4.19" evidence="8"/>
<dbReference type="GO" id="GO:0006400">
    <property type="term" value="P:tRNA modification"/>
    <property type="evidence" value="ECO:0007669"/>
    <property type="project" value="UniProtKB-UniRule"/>
</dbReference>
<feature type="binding site" evidence="8">
    <location>
        <begin position="26"/>
        <end position="31"/>
    </location>
    <ligand>
        <name>ATP</name>
        <dbReference type="ChEBI" id="CHEBI:30616"/>
    </ligand>
</feature>
<proteinExistence type="inferred from homology"/>
<evidence type="ECO:0000256" key="4">
    <source>
        <dbReference type="ARBA" id="ARBA00022694"/>
    </source>
</evidence>
<dbReference type="Pfam" id="PF11734">
    <property type="entry name" value="TilS_C"/>
    <property type="match status" value="1"/>
</dbReference>
<keyword evidence="5 8" id="KW-0547">Nucleotide-binding</keyword>
<dbReference type="Pfam" id="PF09179">
    <property type="entry name" value="TilS"/>
    <property type="match status" value="1"/>
</dbReference>
<comment type="function">
    <text evidence="8">Ligates lysine onto the cytidine present at position 34 of the AUA codon-specific tRNA(Ile) that contains the anticodon CAU, in an ATP-dependent manner. Cytidine is converted to lysidine, thus changing the amino acid specificity of the tRNA from methionine to isoleucine.</text>
</comment>
<dbReference type="SUPFAM" id="SSF56037">
    <property type="entry name" value="PheT/TilS domain"/>
    <property type="match status" value="1"/>
</dbReference>
<keyword evidence="3 8" id="KW-0436">Ligase</keyword>
<dbReference type="GO" id="GO:0005737">
    <property type="term" value="C:cytoplasm"/>
    <property type="evidence" value="ECO:0007669"/>
    <property type="project" value="UniProtKB-SubCell"/>
</dbReference>
<evidence type="ECO:0000256" key="2">
    <source>
        <dbReference type="ARBA" id="ARBA00022490"/>
    </source>
</evidence>
<comment type="subcellular location">
    <subcellularLocation>
        <location evidence="1 8">Cytoplasm</location>
    </subcellularLocation>
</comment>
<dbReference type="HAMAP" id="MF_01161">
    <property type="entry name" value="tRNA_Ile_lys_synt"/>
    <property type="match status" value="1"/>
</dbReference>
<keyword evidence="4 8" id="KW-0819">tRNA processing</keyword>
<dbReference type="PANTHER" id="PTHR43033">
    <property type="entry name" value="TRNA(ILE)-LYSIDINE SYNTHASE-RELATED"/>
    <property type="match status" value="1"/>
</dbReference>
<dbReference type="EMBL" id="DRKP01000112">
    <property type="protein sequence ID" value="HEB96723.1"/>
    <property type="molecule type" value="Genomic_DNA"/>
</dbReference>
<sequence>MKLDRDSFLACLTSLPSPAAYHVAYSGGRDSHVLLELMALLAPRLPAPVAAVHVHHGLQQGAARWAGHCERVCADLGVPYRCIELALSVPPGESLEAVAREARYRALAGILGDGEMVLTAHHRSDQAETVLLQLLRGAGVAGLAAMPVLAPLGPGLLGRPLLSFDAEQVAERARRRRLQWLEDPSNRDTGFDRNFLRQRVIPLLAGRWPALSRTLARSARHCAEAQALIDESARADLEGLLEGGGDTLSTSALAELSPPRARAALRAWIRGAGFRVPDSARLDRILTEMVGAAPDRSPMVHWAGAELRRYRGRLYLMPPLQSPAAGTVLRWDGRSPLVLPAGLGSLSVRRGRPGIDSARWARGTIEIRFGRPSGRLRLAGEGCSRSFRQFCQQRAIPPWERDRLPLIHLDGELAAVAGLCLCEPFASEAEDSVQPVWGRTPPS</sequence>